<dbReference type="PANTHER" id="PTHR45846">
    <property type="entry name" value="TRNA-DIHYDROURIDINE(47) SYNTHASE [NAD(P)(+)]-LIKE"/>
    <property type="match status" value="1"/>
</dbReference>
<keyword evidence="2" id="KW-1185">Reference proteome</keyword>
<dbReference type="PANTHER" id="PTHR45846:SF1">
    <property type="entry name" value="TRNA-DIHYDROURIDINE(47) SYNTHASE [NAD(P)(+)]-LIKE"/>
    <property type="match status" value="1"/>
</dbReference>
<comment type="caution">
    <text evidence="1">The sequence shown here is derived from an EMBL/GenBank/DDBJ whole genome shotgun (WGS) entry which is preliminary data.</text>
</comment>
<dbReference type="GO" id="GO:0017150">
    <property type="term" value="F:tRNA dihydrouridine synthase activity"/>
    <property type="evidence" value="ECO:0007669"/>
    <property type="project" value="TreeGrafter"/>
</dbReference>
<protein>
    <submittedName>
        <fullName evidence="1">Uncharacterized protein</fullName>
    </submittedName>
</protein>
<dbReference type="AlphaFoldDB" id="A0A7J9MNN3"/>
<dbReference type="GO" id="GO:0003723">
    <property type="term" value="F:RNA binding"/>
    <property type="evidence" value="ECO:0007669"/>
    <property type="project" value="TreeGrafter"/>
</dbReference>
<evidence type="ECO:0000313" key="2">
    <source>
        <dbReference type="Proteomes" id="UP000593576"/>
    </source>
</evidence>
<dbReference type="EMBL" id="JABFAF010000012">
    <property type="protein sequence ID" value="MBA0872735.1"/>
    <property type="molecule type" value="Genomic_DNA"/>
</dbReference>
<name>A0A7J9MNN3_GOSSC</name>
<reference evidence="1 2" key="1">
    <citation type="journal article" date="2019" name="Genome Biol. Evol.">
        <title>Insights into the evolution of the New World diploid cottons (Gossypium, subgenus Houzingenia) based on genome sequencing.</title>
        <authorList>
            <person name="Grover C.E."/>
            <person name="Arick M.A. 2nd"/>
            <person name="Thrash A."/>
            <person name="Conover J.L."/>
            <person name="Sanders W.S."/>
            <person name="Peterson D.G."/>
            <person name="Frelichowski J.E."/>
            <person name="Scheffler J.A."/>
            <person name="Scheffler B.E."/>
            <person name="Wendel J.F."/>
        </authorList>
    </citation>
    <scope>NUCLEOTIDE SEQUENCE [LARGE SCALE GENOMIC DNA]</scope>
    <source>
        <strain evidence="1">1</strain>
        <tissue evidence="1">Leaf</tissue>
    </source>
</reference>
<sequence>MHVLIKINAILAMTLKPLWLRFAGTRKDNAPAATFNLLKKSSEVNGLSKDVHKLLWKNKMRFTKADAIVKSLGLAPNWKVKKLVDKEEDEVGLDGSHAADEYNCKKVVDDSVDCSEYVILQRLNWRPPSYYGRDDLETLMASDSTADWIRISEMLLGKVPDAFT</sequence>
<dbReference type="Proteomes" id="UP000593576">
    <property type="component" value="Unassembled WGS sequence"/>
</dbReference>
<proteinExistence type="predicted"/>
<evidence type="ECO:0000313" key="1">
    <source>
        <dbReference type="EMBL" id="MBA0872735.1"/>
    </source>
</evidence>
<dbReference type="OrthoDB" id="259935at2759"/>
<organism evidence="1 2">
    <name type="scientific">Gossypium schwendimanii</name>
    <name type="common">Cotton</name>
    <dbReference type="NCBI Taxonomy" id="34291"/>
    <lineage>
        <taxon>Eukaryota</taxon>
        <taxon>Viridiplantae</taxon>
        <taxon>Streptophyta</taxon>
        <taxon>Embryophyta</taxon>
        <taxon>Tracheophyta</taxon>
        <taxon>Spermatophyta</taxon>
        <taxon>Magnoliopsida</taxon>
        <taxon>eudicotyledons</taxon>
        <taxon>Gunneridae</taxon>
        <taxon>Pentapetalae</taxon>
        <taxon>rosids</taxon>
        <taxon>malvids</taxon>
        <taxon>Malvales</taxon>
        <taxon>Malvaceae</taxon>
        <taxon>Malvoideae</taxon>
        <taxon>Gossypium</taxon>
    </lineage>
</organism>
<accession>A0A7J9MNN3</accession>
<gene>
    <name evidence="1" type="ORF">Goshw_019567</name>
</gene>